<feature type="non-terminal residue" evidence="8">
    <location>
        <position position="93"/>
    </location>
</feature>
<dbReference type="InterPro" id="IPR011009">
    <property type="entry name" value="Kinase-like_dom_sf"/>
</dbReference>
<keyword evidence="5 6" id="KW-0067">ATP-binding</keyword>
<name>A0A0P9D8V6_9CHLR</name>
<dbReference type="EC" id="2.7.11.1" evidence="1"/>
<evidence type="ECO:0000259" key="7">
    <source>
        <dbReference type="PROSITE" id="PS50011"/>
    </source>
</evidence>
<dbReference type="SUPFAM" id="SSF56112">
    <property type="entry name" value="Protein kinase-like (PK-like)"/>
    <property type="match status" value="1"/>
</dbReference>
<dbReference type="EMBL" id="LJCR01000744">
    <property type="protein sequence ID" value="KPV51867.1"/>
    <property type="molecule type" value="Genomic_DNA"/>
</dbReference>
<feature type="binding site" evidence="6">
    <location>
        <position position="50"/>
    </location>
    <ligand>
        <name>ATP</name>
        <dbReference type="ChEBI" id="CHEBI:30616"/>
    </ligand>
</feature>
<dbReference type="Pfam" id="PF00069">
    <property type="entry name" value="Pkinase"/>
    <property type="match status" value="1"/>
</dbReference>
<dbReference type="PANTHER" id="PTHR43289:SF6">
    <property type="entry name" value="SERINE_THREONINE-PROTEIN KINASE NEKL-3"/>
    <property type="match status" value="1"/>
</dbReference>
<dbReference type="InterPro" id="IPR017441">
    <property type="entry name" value="Protein_kinase_ATP_BS"/>
</dbReference>
<accession>A0A0P9D8V6</accession>
<evidence type="ECO:0000256" key="5">
    <source>
        <dbReference type="ARBA" id="ARBA00022840"/>
    </source>
</evidence>
<dbReference type="AlphaFoldDB" id="A0A0P9D8V6"/>
<evidence type="ECO:0000313" key="8">
    <source>
        <dbReference type="EMBL" id="KPV51867.1"/>
    </source>
</evidence>
<dbReference type="PANTHER" id="PTHR43289">
    <property type="entry name" value="MITOGEN-ACTIVATED PROTEIN KINASE KINASE KINASE 20-RELATED"/>
    <property type="match status" value="1"/>
</dbReference>
<dbReference type="PROSITE" id="PS00107">
    <property type="entry name" value="PROTEIN_KINASE_ATP"/>
    <property type="match status" value="1"/>
</dbReference>
<evidence type="ECO:0000256" key="3">
    <source>
        <dbReference type="ARBA" id="ARBA00022741"/>
    </source>
</evidence>
<protein>
    <recommendedName>
        <fullName evidence="1">non-specific serine/threonine protein kinase</fullName>
        <ecNumber evidence="1">2.7.11.1</ecNumber>
    </recommendedName>
</protein>
<proteinExistence type="predicted"/>
<keyword evidence="3 6" id="KW-0547">Nucleotide-binding</keyword>
<keyword evidence="9" id="KW-1185">Reference proteome</keyword>
<keyword evidence="4" id="KW-0418">Kinase</keyword>
<evidence type="ECO:0000256" key="6">
    <source>
        <dbReference type="PROSITE-ProRule" id="PRU10141"/>
    </source>
</evidence>
<evidence type="ECO:0000256" key="1">
    <source>
        <dbReference type="ARBA" id="ARBA00012513"/>
    </source>
</evidence>
<dbReference type="Proteomes" id="UP000050509">
    <property type="component" value="Unassembled WGS sequence"/>
</dbReference>
<evidence type="ECO:0000256" key="2">
    <source>
        <dbReference type="ARBA" id="ARBA00022679"/>
    </source>
</evidence>
<evidence type="ECO:0000256" key="4">
    <source>
        <dbReference type="ARBA" id="ARBA00022777"/>
    </source>
</evidence>
<dbReference type="InterPro" id="IPR000719">
    <property type="entry name" value="Prot_kinase_dom"/>
</dbReference>
<feature type="domain" description="Protein kinase" evidence="7">
    <location>
        <begin position="21"/>
        <end position="93"/>
    </location>
</feature>
<reference evidence="8 9" key="1">
    <citation type="submission" date="2015-09" db="EMBL/GenBank/DDBJ databases">
        <title>Draft genome sequence of Kouleothrix aurantiaca JCM 19913.</title>
        <authorList>
            <person name="Hemp J."/>
        </authorList>
    </citation>
    <scope>NUCLEOTIDE SEQUENCE [LARGE SCALE GENOMIC DNA]</scope>
    <source>
        <strain evidence="8 9">COM-B</strain>
    </source>
</reference>
<comment type="caution">
    <text evidence="8">The sequence shown here is derived from an EMBL/GenBank/DDBJ whole genome shotgun (WGS) entry which is preliminary data.</text>
</comment>
<sequence length="93" mass="10804">MGAVEGWYMIEERLSQAVKGYELRAQLGEGGYGAVYRAYQPQVGREVAIKIILPQYANHPEFIRRFESEAQLVARLEHPYIVPLYDYWREPDG</sequence>
<evidence type="ECO:0000313" key="9">
    <source>
        <dbReference type="Proteomes" id="UP000050509"/>
    </source>
</evidence>
<keyword evidence="2" id="KW-0808">Transferase</keyword>
<dbReference type="GO" id="GO:0005524">
    <property type="term" value="F:ATP binding"/>
    <property type="evidence" value="ECO:0007669"/>
    <property type="project" value="UniProtKB-UniRule"/>
</dbReference>
<gene>
    <name evidence="8" type="ORF">SE17_18795</name>
</gene>
<dbReference type="GO" id="GO:0004674">
    <property type="term" value="F:protein serine/threonine kinase activity"/>
    <property type="evidence" value="ECO:0007669"/>
    <property type="project" value="UniProtKB-EC"/>
</dbReference>
<organism evidence="8 9">
    <name type="scientific">Kouleothrix aurantiaca</name>
    <dbReference type="NCBI Taxonomy" id="186479"/>
    <lineage>
        <taxon>Bacteria</taxon>
        <taxon>Bacillati</taxon>
        <taxon>Chloroflexota</taxon>
        <taxon>Chloroflexia</taxon>
        <taxon>Chloroflexales</taxon>
        <taxon>Roseiflexineae</taxon>
        <taxon>Roseiflexaceae</taxon>
        <taxon>Kouleothrix</taxon>
    </lineage>
</organism>
<dbReference type="Gene3D" id="3.30.200.20">
    <property type="entry name" value="Phosphorylase Kinase, domain 1"/>
    <property type="match status" value="1"/>
</dbReference>
<dbReference type="PROSITE" id="PS50011">
    <property type="entry name" value="PROTEIN_KINASE_DOM"/>
    <property type="match status" value="1"/>
</dbReference>